<keyword evidence="5 9" id="KW-0255">Endonuclease</keyword>
<dbReference type="OrthoDB" id="9798176at2"/>
<keyword evidence="10" id="KW-1133">Transmembrane helix</keyword>
<keyword evidence="10" id="KW-0812">Transmembrane</keyword>
<dbReference type="AlphaFoldDB" id="A0A371YPM0"/>
<dbReference type="NCBIfam" id="TIGR01573">
    <property type="entry name" value="cas2"/>
    <property type="match status" value="1"/>
</dbReference>
<sequence length="97" mass="11309">MSAKLHHWICSYDIRHPKRLKKIHQVLSMLGIAINYSVFYLCLNEQQYLKLCQNLQRLIHIDDDIRLYRCASLQTATIVGCIAPMGIYLMNAQGQLF</sequence>
<dbReference type="RefSeq" id="WP_107008446.1">
    <property type="nucleotide sequence ID" value="NZ_JBHRSF010000170.1"/>
</dbReference>
<dbReference type="GO" id="GO:0051607">
    <property type="term" value="P:defense response to virus"/>
    <property type="evidence" value="ECO:0007669"/>
    <property type="project" value="UniProtKB-UniRule"/>
</dbReference>
<evidence type="ECO:0000256" key="6">
    <source>
        <dbReference type="ARBA" id="ARBA00022801"/>
    </source>
</evidence>
<dbReference type="SUPFAM" id="SSF143430">
    <property type="entry name" value="TTP0101/SSO1404-like"/>
    <property type="match status" value="1"/>
</dbReference>
<evidence type="ECO:0000256" key="3">
    <source>
        <dbReference type="ARBA" id="ARBA00022722"/>
    </source>
</evidence>
<evidence type="ECO:0000256" key="10">
    <source>
        <dbReference type="SAM" id="Phobius"/>
    </source>
</evidence>
<keyword evidence="4 9" id="KW-0479">Metal-binding</keyword>
<proteinExistence type="inferred from homology"/>
<keyword evidence="7 9" id="KW-0460">Magnesium</keyword>
<comment type="subunit">
    <text evidence="9">Homodimer, forms a heterotetramer with a Cas1 homodimer.</text>
</comment>
<dbReference type="Pfam" id="PF09827">
    <property type="entry name" value="CRISPR_Cas2"/>
    <property type="match status" value="1"/>
</dbReference>
<evidence type="ECO:0000256" key="4">
    <source>
        <dbReference type="ARBA" id="ARBA00022723"/>
    </source>
</evidence>
<dbReference type="EMBL" id="JBHRSF010000170">
    <property type="protein sequence ID" value="MFC2998144.1"/>
    <property type="molecule type" value="Genomic_DNA"/>
</dbReference>
<keyword evidence="3 9" id="KW-0540">Nuclease</keyword>
<dbReference type="GO" id="GO:0016787">
    <property type="term" value="F:hydrolase activity"/>
    <property type="evidence" value="ECO:0007669"/>
    <property type="project" value="UniProtKB-KW"/>
</dbReference>
<reference evidence="11" key="4">
    <citation type="submission" date="2024-09" db="EMBL/GenBank/DDBJ databases">
        <authorList>
            <person name="Sun Q."/>
            <person name="Mori K."/>
        </authorList>
    </citation>
    <scope>NUCLEOTIDE SEQUENCE</scope>
    <source>
        <strain evidence="11">KCTC 62575</strain>
    </source>
</reference>
<evidence type="ECO:0000256" key="7">
    <source>
        <dbReference type="ARBA" id="ARBA00022842"/>
    </source>
</evidence>
<dbReference type="InterPro" id="IPR019199">
    <property type="entry name" value="Virulence_VapD/CRISPR_Cas2"/>
</dbReference>
<reference evidence="11" key="1">
    <citation type="journal article" date="2014" name="Int. J. Syst. Evol. Microbiol.">
        <title>Complete genome of a new Firmicutes species belonging to the dominant human colonic microbiota ('Ruminococcus bicirculans') reveals two chromosomes and a selective capacity to utilize plant glucans.</title>
        <authorList>
            <consortium name="NISC Comparative Sequencing Program"/>
            <person name="Wegmann U."/>
            <person name="Louis P."/>
            <person name="Goesmann A."/>
            <person name="Henrissat B."/>
            <person name="Duncan S.H."/>
            <person name="Flint H.J."/>
        </authorList>
    </citation>
    <scope>NUCLEOTIDE SEQUENCE</scope>
    <source>
        <strain evidence="11">KCTC 62575</strain>
    </source>
</reference>
<dbReference type="Proteomes" id="UP001595455">
    <property type="component" value="Unassembled WGS sequence"/>
</dbReference>
<comment type="function">
    <text evidence="9">CRISPR (clustered regularly interspaced short palindromic repeat), is an adaptive immune system that provides protection against mobile genetic elements (viruses, transposable elements and conjugative plasmids). CRISPR clusters contain sequences complementary to antecedent mobile elements and target invading nucleic acids. CRISPR clusters are transcribed and processed into CRISPR RNA (crRNA). Functions as a ssRNA-specific endoribonuclease. Involved in the integration of spacer DNA into the CRISPR cassette.</text>
</comment>
<gene>
    <name evidence="9 12" type="primary">cas2</name>
    <name evidence="11" type="ORF">ACFODO_23420</name>
    <name evidence="12" type="ORF">C9E89_011250</name>
</gene>
<dbReference type="GO" id="GO:0043571">
    <property type="term" value="P:maintenance of CRISPR repeat elements"/>
    <property type="evidence" value="ECO:0007669"/>
    <property type="project" value="UniProtKB-UniRule"/>
</dbReference>
<dbReference type="GO" id="GO:0004521">
    <property type="term" value="F:RNA endonuclease activity"/>
    <property type="evidence" value="ECO:0007669"/>
    <property type="project" value="InterPro"/>
</dbReference>
<evidence type="ECO:0000256" key="9">
    <source>
        <dbReference type="HAMAP-Rule" id="MF_01471"/>
    </source>
</evidence>
<name>A0A371YPM0_9GAMM</name>
<protein>
    <recommendedName>
        <fullName evidence="9">CRISPR-associated endoribonuclease Cas2</fullName>
        <ecNumber evidence="9">3.1.-.-</ecNumber>
    </recommendedName>
</protein>
<evidence type="ECO:0000256" key="5">
    <source>
        <dbReference type="ARBA" id="ARBA00022759"/>
    </source>
</evidence>
<comment type="cofactor">
    <cofactor evidence="1 9">
        <name>Mg(2+)</name>
        <dbReference type="ChEBI" id="CHEBI:18420"/>
    </cofactor>
</comment>
<evidence type="ECO:0000256" key="8">
    <source>
        <dbReference type="ARBA" id="ARBA00023118"/>
    </source>
</evidence>
<accession>A0A371YPM0</accession>
<reference evidence="14" key="3">
    <citation type="journal article" date="2019" name="Int. J. Syst. Evol. Microbiol.">
        <title>The Global Catalogue of Microorganisms (GCM) 10K type strain sequencing project: providing services to taxonomists for standard genome sequencing and annotation.</title>
        <authorList>
            <consortium name="The Broad Institute Genomics Platform"/>
            <consortium name="The Broad Institute Genome Sequencing Center for Infectious Disease"/>
            <person name="Wu L."/>
            <person name="Ma J."/>
        </authorList>
    </citation>
    <scope>NUCLEOTIDE SEQUENCE [LARGE SCALE GENOMIC DNA]</scope>
    <source>
        <strain evidence="14">KCTC 62575</strain>
    </source>
</reference>
<feature type="transmembrane region" description="Helical" evidence="10">
    <location>
        <begin position="23"/>
        <end position="43"/>
    </location>
</feature>
<evidence type="ECO:0000256" key="2">
    <source>
        <dbReference type="ARBA" id="ARBA00009959"/>
    </source>
</evidence>
<evidence type="ECO:0000256" key="1">
    <source>
        <dbReference type="ARBA" id="ARBA00001946"/>
    </source>
</evidence>
<dbReference type="CDD" id="cd09725">
    <property type="entry name" value="Cas2_I_II_III"/>
    <property type="match status" value="1"/>
</dbReference>
<evidence type="ECO:0000313" key="12">
    <source>
        <dbReference type="EMBL" id="RFC83419.1"/>
    </source>
</evidence>
<evidence type="ECO:0000313" key="14">
    <source>
        <dbReference type="Proteomes" id="UP001595455"/>
    </source>
</evidence>
<feature type="binding site" evidence="9">
    <location>
        <position position="13"/>
    </location>
    <ligand>
        <name>Mg(2+)</name>
        <dbReference type="ChEBI" id="CHEBI:18420"/>
        <note>catalytic</note>
    </ligand>
</feature>
<keyword evidence="6 9" id="KW-0378">Hydrolase</keyword>
<dbReference type="Gene3D" id="3.30.70.240">
    <property type="match status" value="1"/>
</dbReference>
<evidence type="ECO:0000313" key="11">
    <source>
        <dbReference type="EMBL" id="MFC2998144.1"/>
    </source>
</evidence>
<dbReference type="Proteomes" id="UP000240957">
    <property type="component" value="Unassembled WGS sequence"/>
</dbReference>
<organism evidence="12 13">
    <name type="scientific">Acinetobacter sichuanensis</name>
    <dbReference type="NCBI Taxonomy" id="2136183"/>
    <lineage>
        <taxon>Bacteria</taxon>
        <taxon>Pseudomonadati</taxon>
        <taxon>Pseudomonadota</taxon>
        <taxon>Gammaproteobacteria</taxon>
        <taxon>Moraxellales</taxon>
        <taxon>Moraxellaceae</taxon>
        <taxon>Acinetobacter</taxon>
    </lineage>
</organism>
<comment type="similarity">
    <text evidence="2 9">Belongs to the CRISPR-associated endoribonuclease Cas2 protein family.</text>
</comment>
<dbReference type="InterPro" id="IPR021127">
    <property type="entry name" value="CRISPR_associated_Cas2"/>
</dbReference>
<comment type="caution">
    <text evidence="12">The sequence shown here is derived from an EMBL/GenBank/DDBJ whole genome shotgun (WGS) entry which is preliminary data.</text>
</comment>
<dbReference type="HAMAP" id="MF_01471">
    <property type="entry name" value="Cas2"/>
    <property type="match status" value="1"/>
</dbReference>
<keyword evidence="10" id="KW-0472">Membrane</keyword>
<dbReference type="GO" id="GO:0046872">
    <property type="term" value="F:metal ion binding"/>
    <property type="evidence" value="ECO:0007669"/>
    <property type="project" value="UniProtKB-UniRule"/>
</dbReference>
<keyword evidence="8 9" id="KW-0051">Antiviral defense</keyword>
<reference evidence="12 13" key="2">
    <citation type="submission" date="2018-08" db="EMBL/GenBank/DDBJ databases">
        <title>The draft genome of Acinetobacter sichuanensis strain WCHAc060041.</title>
        <authorList>
            <person name="Qin J."/>
            <person name="Feng Y."/>
            <person name="Zong Z."/>
        </authorList>
    </citation>
    <scope>NUCLEOTIDE SEQUENCE [LARGE SCALE GENOMIC DNA]</scope>
    <source>
        <strain evidence="12 13">WCHAc060041</strain>
    </source>
</reference>
<evidence type="ECO:0000313" key="13">
    <source>
        <dbReference type="Proteomes" id="UP000240957"/>
    </source>
</evidence>
<dbReference type="EMBL" id="PYIX02000017">
    <property type="protein sequence ID" value="RFC83419.1"/>
    <property type="molecule type" value="Genomic_DNA"/>
</dbReference>
<keyword evidence="14" id="KW-1185">Reference proteome</keyword>
<dbReference type="EC" id="3.1.-.-" evidence="9"/>